<proteinExistence type="predicted"/>
<protein>
    <submittedName>
        <fullName evidence="2">Uncharacterized protein</fullName>
    </submittedName>
</protein>
<keyword evidence="3" id="KW-1185">Reference proteome</keyword>
<feature type="transmembrane region" description="Helical" evidence="1">
    <location>
        <begin position="31"/>
        <end position="50"/>
    </location>
</feature>
<evidence type="ECO:0000313" key="3">
    <source>
        <dbReference type="Proteomes" id="UP001073227"/>
    </source>
</evidence>
<keyword evidence="1" id="KW-1133">Transmembrane helix</keyword>
<accession>A0ABT3Z8X5</accession>
<keyword evidence="1" id="KW-0472">Membrane</keyword>
<dbReference type="RefSeq" id="WP_267653814.1">
    <property type="nucleotide sequence ID" value="NZ_JAOVZR010000001.1"/>
</dbReference>
<gene>
    <name evidence="2" type="ORF">OEG84_11085</name>
</gene>
<evidence type="ECO:0000313" key="2">
    <source>
        <dbReference type="EMBL" id="MCY0148241.1"/>
    </source>
</evidence>
<dbReference type="EMBL" id="JAOVZR010000001">
    <property type="protein sequence ID" value="MCY0148241.1"/>
    <property type="molecule type" value="Genomic_DNA"/>
</dbReference>
<keyword evidence="1" id="KW-0812">Transmembrane</keyword>
<organism evidence="2 3">
    <name type="scientific">Hoeflea algicola</name>
    <dbReference type="NCBI Taxonomy" id="2983763"/>
    <lineage>
        <taxon>Bacteria</taxon>
        <taxon>Pseudomonadati</taxon>
        <taxon>Pseudomonadota</taxon>
        <taxon>Alphaproteobacteria</taxon>
        <taxon>Hyphomicrobiales</taxon>
        <taxon>Rhizobiaceae</taxon>
        <taxon>Hoeflea</taxon>
    </lineage>
</organism>
<evidence type="ECO:0000256" key="1">
    <source>
        <dbReference type="SAM" id="Phobius"/>
    </source>
</evidence>
<comment type="caution">
    <text evidence="2">The sequence shown here is derived from an EMBL/GenBank/DDBJ whole genome shotgun (WGS) entry which is preliminary data.</text>
</comment>
<dbReference type="Proteomes" id="UP001073227">
    <property type="component" value="Unassembled WGS sequence"/>
</dbReference>
<name>A0ABT3Z8X5_9HYPH</name>
<sequence length="53" mass="5896">MAVKILVILVLVAMVLHLIKPFGLPGLRQRKDAWKIALILIAAMMMALVFRPA</sequence>
<reference evidence="2" key="1">
    <citation type="submission" date="2022-10" db="EMBL/GenBank/DDBJ databases">
        <title>Hoeflea sp. G2-23, isolated from marine algae.</title>
        <authorList>
            <person name="Kristyanto S."/>
            <person name="Kim J.M."/>
            <person name="Jeon C.O."/>
        </authorList>
    </citation>
    <scope>NUCLEOTIDE SEQUENCE</scope>
    <source>
        <strain evidence="2">G2-23</strain>
    </source>
</reference>